<accession>A0ABX6IJI4</accession>
<feature type="domain" description="GmrSD restriction endonucleases N-terminal" evidence="2">
    <location>
        <begin position="14"/>
        <end position="193"/>
    </location>
</feature>
<dbReference type="InterPro" id="IPR004919">
    <property type="entry name" value="GmrSD_N"/>
</dbReference>
<evidence type="ECO:0000259" key="4">
    <source>
        <dbReference type="Pfam" id="PF18755"/>
    </source>
</evidence>
<gene>
    <name evidence="5" type="ORF">GII31_15370</name>
</gene>
<name>A0ABX6IJI4_9ACTN</name>
<feature type="domain" description="RAMA" evidence="4">
    <location>
        <begin position="568"/>
        <end position="656"/>
    </location>
</feature>
<dbReference type="Pfam" id="PF07510">
    <property type="entry name" value="GmrSD_C"/>
    <property type="match status" value="1"/>
</dbReference>
<evidence type="ECO:0000256" key="1">
    <source>
        <dbReference type="SAM" id="MobiDB-lite"/>
    </source>
</evidence>
<dbReference type="InterPro" id="IPR011089">
    <property type="entry name" value="GmrSD_C"/>
</dbReference>
<dbReference type="Pfam" id="PF03235">
    <property type="entry name" value="GmrSD_N"/>
    <property type="match status" value="1"/>
</dbReference>
<dbReference type="Pfam" id="PF18755">
    <property type="entry name" value="RAMA"/>
    <property type="match status" value="1"/>
</dbReference>
<keyword evidence="6" id="KW-1185">Reference proteome</keyword>
<feature type="domain" description="GmrSD restriction endonucleases C-terminal" evidence="3">
    <location>
        <begin position="396"/>
        <end position="542"/>
    </location>
</feature>
<evidence type="ECO:0000259" key="3">
    <source>
        <dbReference type="Pfam" id="PF07510"/>
    </source>
</evidence>
<evidence type="ECO:0000313" key="5">
    <source>
        <dbReference type="EMBL" id="QHN36045.1"/>
    </source>
</evidence>
<dbReference type="PANTHER" id="PTHR35149">
    <property type="entry name" value="SLL5132 PROTEIN"/>
    <property type="match status" value="1"/>
</dbReference>
<proteinExistence type="predicted"/>
<feature type="region of interest" description="Disordered" evidence="1">
    <location>
        <begin position="664"/>
        <end position="687"/>
    </location>
</feature>
<organism evidence="5 6">
    <name type="scientific">Gordonia pseudamarae</name>
    <dbReference type="NCBI Taxonomy" id="2831662"/>
    <lineage>
        <taxon>Bacteria</taxon>
        <taxon>Bacillati</taxon>
        <taxon>Actinomycetota</taxon>
        <taxon>Actinomycetes</taxon>
        <taxon>Mycobacteriales</taxon>
        <taxon>Gordoniaceae</taxon>
        <taxon>Gordonia</taxon>
    </lineage>
</organism>
<sequence>MLRPIQGCVRSDATHFLGAIVIQQVPTTLGGLPTWNVIDGQQRLTTIQLLLDALHAELEHRGWAQLAGQILPLVENPADYCDDEHDRYKLWPTNRDRNAFVSVMSAATPVDYAVVAKSRLSDAHRFFAESISTWLGDDVGERRARMLVATVMERLEIASIRLDANEDAQAIFETLNARGTPLSAADLIKNFVFQSFAGAPSDAETAYLSYWAEFETPWWETEITTGRIKNSRASLFLWQWLTARTLDDFPIREVFTQFKHYVNTVAKDVGALLPQIKAAADRYRAAIEGSEQVHGPLSRVELFSYRVGTLDSEISRPLLIWLDEPEQSGIPPADRGNILATLESWFVRRALVKAPSQGSNRFIIDLMQHVSTQPKEEVAAAVTAYLETNHTSVGYWPGDAEVREALTGATVYRRYRLARLRMVLEAIEDEKRGYPDGKKLAMGPIARGIGTIEHLMPQKWRKHWPADLTEDQESVRDRVVQQLGNLTLVTQELNSKLSNGPWTTKRDHFLQYDDVLLTKDALNPGDTWDELSIEQRTDQLVEQILNLWPTPAGHVGLIGGSGLAPAAVSVDVAQLVATGWLEPGTRLRCRYPGSQHADALALVAQDGRLYVGDVAFQTPSGAASSITGKTANGWWWWVIEGTQTSLQDIRENYVASLGEADAEIADDEPSGSTGQLTLVVYDDDRAE</sequence>
<dbReference type="EMBL" id="CP045809">
    <property type="protein sequence ID" value="QHN36045.1"/>
    <property type="molecule type" value="Genomic_DNA"/>
</dbReference>
<dbReference type="InterPro" id="IPR040843">
    <property type="entry name" value="RAMA"/>
</dbReference>
<dbReference type="PANTHER" id="PTHR35149:SF1">
    <property type="entry name" value="DUF5655 DOMAIN-CONTAINING PROTEIN"/>
    <property type="match status" value="1"/>
</dbReference>
<reference evidence="5" key="1">
    <citation type="journal article" date="2021" name="Nat. Microbiol.">
        <title>Cocultivation of an ultrasmall environmental parasitic bacterium with lytic ability against bacteria associated with wastewater foams.</title>
        <authorList>
            <person name="Batinovic S."/>
            <person name="Rose J.J.A."/>
            <person name="Ratcliffe J."/>
            <person name="Seviour R.J."/>
            <person name="Petrovski S."/>
        </authorList>
    </citation>
    <scope>NUCLEOTIDE SEQUENCE</scope>
    <source>
        <strain evidence="5">CON9</strain>
    </source>
</reference>
<evidence type="ECO:0000313" key="6">
    <source>
        <dbReference type="Proteomes" id="UP001059836"/>
    </source>
</evidence>
<dbReference type="Proteomes" id="UP001059836">
    <property type="component" value="Chromosome"/>
</dbReference>
<evidence type="ECO:0000259" key="2">
    <source>
        <dbReference type="Pfam" id="PF03235"/>
    </source>
</evidence>
<protein>
    <submittedName>
        <fullName evidence="5">DUF4357 domain-containing protein</fullName>
    </submittedName>
</protein>